<keyword evidence="9" id="KW-1185">Reference proteome</keyword>
<dbReference type="GO" id="GO:0005737">
    <property type="term" value="C:cytoplasm"/>
    <property type="evidence" value="ECO:0007669"/>
    <property type="project" value="TreeGrafter"/>
</dbReference>
<dbReference type="Pfam" id="PF07683">
    <property type="entry name" value="CobW_C"/>
    <property type="match status" value="1"/>
</dbReference>
<dbReference type="Proteomes" id="UP001144471">
    <property type="component" value="Unassembled WGS sequence"/>
</dbReference>
<dbReference type="PANTHER" id="PTHR13748:SF62">
    <property type="entry name" value="COBW DOMAIN-CONTAINING PROTEIN"/>
    <property type="match status" value="1"/>
</dbReference>
<sequence length="257" mass="28889">MIKIDIVSGFLGAGKTTYINNMLKELRDEKIVLIENEFGDVSIDADLIKGVRIEEISSGCICCVLKENFTTTLEELIEHDIDRIIIEPTGISTLSQILSSFTQKISARCQINSIITIVDAKNFLDQMETFGGFFTDQITNARDIYLSKMDRVDEETLSEVRRSITQLNSTAVIEDMSGISAISFIGYQMSPDRLKEVLDSLVSGRYGRILRGKGFLGNHTFNIVNDEYELATREERENKLTLIGNLDKEKIRELIGG</sequence>
<evidence type="ECO:0000256" key="5">
    <source>
        <dbReference type="ARBA" id="ARBA00049117"/>
    </source>
</evidence>
<keyword evidence="2" id="KW-0378">Hydrolase</keyword>
<comment type="catalytic activity">
    <reaction evidence="5">
        <text>GTP + H2O = GDP + phosphate + H(+)</text>
        <dbReference type="Rhea" id="RHEA:19669"/>
        <dbReference type="ChEBI" id="CHEBI:15377"/>
        <dbReference type="ChEBI" id="CHEBI:15378"/>
        <dbReference type="ChEBI" id="CHEBI:37565"/>
        <dbReference type="ChEBI" id="CHEBI:43474"/>
        <dbReference type="ChEBI" id="CHEBI:58189"/>
    </reaction>
    <physiologicalReaction direction="left-to-right" evidence="5">
        <dbReference type="Rhea" id="RHEA:19670"/>
    </physiologicalReaction>
</comment>
<dbReference type="AlphaFoldDB" id="A0A9W6GQ16"/>
<comment type="similarity">
    <text evidence="4">Belongs to the SIMIBI class G3E GTPase family. ZNG1 subfamily.</text>
</comment>
<comment type="caution">
    <text evidence="8">The sequence shown here is derived from an EMBL/GenBank/DDBJ whole genome shotgun (WGS) entry which is preliminary data.</text>
</comment>
<protein>
    <submittedName>
        <fullName evidence="8">Cobalamin biosynthesis protein CobW</fullName>
    </submittedName>
</protein>
<name>A0A9W6GQ16_9FUSO</name>
<dbReference type="InterPro" id="IPR003495">
    <property type="entry name" value="CobW/HypB/UreG_nucleotide-bd"/>
</dbReference>
<keyword evidence="3" id="KW-0143">Chaperone</keyword>
<evidence type="ECO:0000259" key="6">
    <source>
        <dbReference type="Pfam" id="PF02492"/>
    </source>
</evidence>
<dbReference type="InterPro" id="IPR036627">
    <property type="entry name" value="CobW-likC_sf"/>
</dbReference>
<keyword evidence="1" id="KW-0547">Nucleotide-binding</keyword>
<gene>
    <name evidence="8" type="primary">cobW</name>
    <name evidence="8" type="ORF">PM10SUCC1_35600</name>
</gene>
<reference evidence="8" key="1">
    <citation type="submission" date="2022-12" db="EMBL/GenBank/DDBJ databases">
        <title>Reference genome sequencing for broad-spectrum identification of bacterial and archaeal isolates by mass spectrometry.</title>
        <authorList>
            <person name="Sekiguchi Y."/>
            <person name="Tourlousse D.M."/>
        </authorList>
    </citation>
    <scope>NUCLEOTIDE SEQUENCE</scope>
    <source>
        <strain evidence="8">10succ1</strain>
    </source>
</reference>
<dbReference type="SUPFAM" id="SSF90002">
    <property type="entry name" value="Hypothetical protein YjiA, C-terminal domain"/>
    <property type="match status" value="1"/>
</dbReference>
<evidence type="ECO:0000256" key="1">
    <source>
        <dbReference type="ARBA" id="ARBA00022741"/>
    </source>
</evidence>
<dbReference type="SUPFAM" id="SSF52540">
    <property type="entry name" value="P-loop containing nucleoside triphosphate hydrolases"/>
    <property type="match status" value="1"/>
</dbReference>
<evidence type="ECO:0000313" key="8">
    <source>
        <dbReference type="EMBL" id="GLI58046.1"/>
    </source>
</evidence>
<dbReference type="Gene3D" id="3.40.50.300">
    <property type="entry name" value="P-loop containing nucleotide triphosphate hydrolases"/>
    <property type="match status" value="1"/>
</dbReference>
<dbReference type="CDD" id="cd03112">
    <property type="entry name" value="CobW-like"/>
    <property type="match status" value="1"/>
</dbReference>
<dbReference type="PANTHER" id="PTHR13748">
    <property type="entry name" value="COBW-RELATED"/>
    <property type="match status" value="1"/>
</dbReference>
<dbReference type="GO" id="GO:0016787">
    <property type="term" value="F:hydrolase activity"/>
    <property type="evidence" value="ECO:0007669"/>
    <property type="project" value="UniProtKB-KW"/>
</dbReference>
<evidence type="ECO:0000313" key="9">
    <source>
        <dbReference type="Proteomes" id="UP001144471"/>
    </source>
</evidence>
<evidence type="ECO:0000256" key="4">
    <source>
        <dbReference type="ARBA" id="ARBA00034320"/>
    </source>
</evidence>
<dbReference type="InterPro" id="IPR027417">
    <property type="entry name" value="P-loop_NTPase"/>
</dbReference>
<feature type="domain" description="CobW C-terminal" evidence="7">
    <location>
        <begin position="188"/>
        <end position="254"/>
    </location>
</feature>
<dbReference type="InterPro" id="IPR051316">
    <property type="entry name" value="Zinc-reg_GTPase_activator"/>
</dbReference>
<accession>A0A9W6GQ16</accession>
<evidence type="ECO:0000256" key="3">
    <source>
        <dbReference type="ARBA" id="ARBA00023186"/>
    </source>
</evidence>
<evidence type="ECO:0000256" key="2">
    <source>
        <dbReference type="ARBA" id="ARBA00022801"/>
    </source>
</evidence>
<dbReference type="RefSeq" id="WP_281837719.1">
    <property type="nucleotide sequence ID" value="NZ_BSDY01000032.1"/>
</dbReference>
<organism evidence="8 9">
    <name type="scientific">Propionigenium maris DSM 9537</name>
    <dbReference type="NCBI Taxonomy" id="1123000"/>
    <lineage>
        <taxon>Bacteria</taxon>
        <taxon>Fusobacteriati</taxon>
        <taxon>Fusobacteriota</taxon>
        <taxon>Fusobacteriia</taxon>
        <taxon>Fusobacteriales</taxon>
        <taxon>Fusobacteriaceae</taxon>
        <taxon>Propionigenium</taxon>
    </lineage>
</organism>
<dbReference type="GO" id="GO:0000166">
    <property type="term" value="F:nucleotide binding"/>
    <property type="evidence" value="ECO:0007669"/>
    <property type="project" value="UniProtKB-KW"/>
</dbReference>
<dbReference type="Gene3D" id="3.30.1220.10">
    <property type="entry name" value="CobW-like, C-terminal domain"/>
    <property type="match status" value="1"/>
</dbReference>
<proteinExistence type="inferred from homology"/>
<dbReference type="EMBL" id="BSDY01000032">
    <property type="protein sequence ID" value="GLI58046.1"/>
    <property type="molecule type" value="Genomic_DNA"/>
</dbReference>
<dbReference type="InterPro" id="IPR011629">
    <property type="entry name" value="CobW-like_C"/>
</dbReference>
<evidence type="ECO:0000259" key="7">
    <source>
        <dbReference type="Pfam" id="PF07683"/>
    </source>
</evidence>
<feature type="domain" description="CobW/HypB/UreG nucleotide-binding" evidence="6">
    <location>
        <begin position="6"/>
        <end position="171"/>
    </location>
</feature>
<dbReference type="Pfam" id="PF02492">
    <property type="entry name" value="cobW"/>
    <property type="match status" value="1"/>
</dbReference>